<protein>
    <recommendedName>
        <fullName evidence="2">26S proteasome non-ATPase regulatory subunit 5</fullName>
    </recommendedName>
</protein>
<gene>
    <name evidence="3" type="ORF">DICVIV_12751</name>
</gene>
<dbReference type="PANTHER" id="PTHR13554">
    <property type="entry name" value="26S PROTEASOME NON-ATPASE REGULATORY SUBUNIT 5-RELATED"/>
    <property type="match status" value="1"/>
</dbReference>
<evidence type="ECO:0000313" key="4">
    <source>
        <dbReference type="Proteomes" id="UP000053766"/>
    </source>
</evidence>
<dbReference type="InterPro" id="IPR016024">
    <property type="entry name" value="ARM-type_fold"/>
</dbReference>
<evidence type="ECO:0000256" key="1">
    <source>
        <dbReference type="ARBA" id="ARBA00006823"/>
    </source>
</evidence>
<dbReference type="Pfam" id="PF10508">
    <property type="entry name" value="Proteasom_PSMB"/>
    <property type="match status" value="1"/>
</dbReference>
<dbReference type="STRING" id="29172.A0A0D8XC09"/>
<evidence type="ECO:0000256" key="2">
    <source>
        <dbReference type="ARBA" id="ARBA00014933"/>
    </source>
</evidence>
<dbReference type="EMBL" id="KN716860">
    <property type="protein sequence ID" value="KJH41282.1"/>
    <property type="molecule type" value="Genomic_DNA"/>
</dbReference>
<sequence length="198" mass="22164">MLANSVQVTHSDVVELSQRVLAFDTLAQIAYEAEAKRNLQTLIENNGISRAMKALAAAVSCGPVEIRARHLDAMATIFEKGEDEVLKEWFLYMGTPMPTVLLSLVQKPFPDLRMASLRTFATLLSHPFGIKVFLETSGFLDWLLDRTSEQEWEASKLKMDIIRSMIASESPLIDAALKLRLKAYFVTPSKDSTVEVML</sequence>
<dbReference type="SUPFAM" id="SSF48371">
    <property type="entry name" value="ARM repeat"/>
    <property type="match status" value="1"/>
</dbReference>
<comment type="similarity">
    <text evidence="1">Belongs to the proteasome subunit S5B/HSM3 family.</text>
</comment>
<organism evidence="3 4">
    <name type="scientific">Dictyocaulus viviparus</name>
    <name type="common">Bovine lungworm</name>
    <dbReference type="NCBI Taxonomy" id="29172"/>
    <lineage>
        <taxon>Eukaryota</taxon>
        <taxon>Metazoa</taxon>
        <taxon>Ecdysozoa</taxon>
        <taxon>Nematoda</taxon>
        <taxon>Chromadorea</taxon>
        <taxon>Rhabditida</taxon>
        <taxon>Rhabditina</taxon>
        <taxon>Rhabditomorpha</taxon>
        <taxon>Strongyloidea</taxon>
        <taxon>Metastrongylidae</taxon>
        <taxon>Dictyocaulus</taxon>
    </lineage>
</organism>
<evidence type="ECO:0000313" key="3">
    <source>
        <dbReference type="EMBL" id="KJH41282.1"/>
    </source>
</evidence>
<dbReference type="GO" id="GO:0043248">
    <property type="term" value="P:proteasome assembly"/>
    <property type="evidence" value="ECO:0007669"/>
    <property type="project" value="InterPro"/>
</dbReference>
<dbReference type="GO" id="GO:0005829">
    <property type="term" value="C:cytosol"/>
    <property type="evidence" value="ECO:0007669"/>
    <property type="project" value="TreeGrafter"/>
</dbReference>
<dbReference type="Proteomes" id="UP000053766">
    <property type="component" value="Unassembled WGS sequence"/>
</dbReference>
<proteinExistence type="inferred from homology"/>
<dbReference type="AlphaFoldDB" id="A0A0D8XC09"/>
<dbReference type="OrthoDB" id="10250600at2759"/>
<dbReference type="InterPro" id="IPR019538">
    <property type="entry name" value="PSMD5"/>
</dbReference>
<reference evidence="3 4" key="1">
    <citation type="submission" date="2013-11" db="EMBL/GenBank/DDBJ databases">
        <title>Draft genome of the bovine lungworm Dictyocaulus viviparus.</title>
        <authorList>
            <person name="Mitreva M."/>
        </authorList>
    </citation>
    <scope>NUCLEOTIDE SEQUENCE [LARGE SCALE GENOMIC DNA]</scope>
    <source>
        <strain evidence="3 4">HannoverDv2000</strain>
    </source>
</reference>
<reference evidence="4" key="2">
    <citation type="journal article" date="2016" name="Sci. Rep.">
        <title>Dictyocaulus viviparus genome, variome and transcriptome elucidate lungworm biology and support future intervention.</title>
        <authorList>
            <person name="McNulty S.N."/>
            <person name="Strube C."/>
            <person name="Rosa B.A."/>
            <person name="Martin J.C."/>
            <person name="Tyagi R."/>
            <person name="Choi Y.J."/>
            <person name="Wang Q."/>
            <person name="Hallsworth Pepin K."/>
            <person name="Zhang X."/>
            <person name="Ozersky P."/>
            <person name="Wilson R.K."/>
            <person name="Sternberg P.W."/>
            <person name="Gasser R.B."/>
            <person name="Mitreva M."/>
        </authorList>
    </citation>
    <scope>NUCLEOTIDE SEQUENCE [LARGE SCALE GENOMIC DNA]</scope>
    <source>
        <strain evidence="4">HannoverDv2000</strain>
    </source>
</reference>
<keyword evidence="4" id="KW-1185">Reference proteome</keyword>
<dbReference type="PANTHER" id="PTHR13554:SF10">
    <property type="entry name" value="26S PROTEASOME NON-ATPASE REGULATORY SUBUNIT 5"/>
    <property type="match status" value="1"/>
</dbReference>
<accession>A0A0D8XC09</accession>
<name>A0A0D8XC09_DICVI</name>